<evidence type="ECO:0000259" key="3">
    <source>
        <dbReference type="Pfam" id="PF00211"/>
    </source>
</evidence>
<keyword evidence="2" id="KW-0472">Membrane</keyword>
<reference evidence="4" key="2">
    <citation type="journal article" date="2007" name="Science">
        <title>Draft genome sequence of the sexually transmitted pathogen Trichomonas vaginalis.</title>
        <authorList>
            <person name="Carlton J.M."/>
            <person name="Hirt R.P."/>
            <person name="Silva J.C."/>
            <person name="Delcher A.L."/>
            <person name="Schatz M."/>
            <person name="Zhao Q."/>
            <person name="Wortman J.R."/>
            <person name="Bidwell S.L."/>
            <person name="Alsmark U.C.M."/>
            <person name="Besteiro S."/>
            <person name="Sicheritz-Ponten T."/>
            <person name="Noel C.J."/>
            <person name="Dacks J.B."/>
            <person name="Foster P.G."/>
            <person name="Simillion C."/>
            <person name="Van de Peer Y."/>
            <person name="Miranda-Saavedra D."/>
            <person name="Barton G.J."/>
            <person name="Westrop G.D."/>
            <person name="Mueller S."/>
            <person name="Dessi D."/>
            <person name="Fiori P.L."/>
            <person name="Ren Q."/>
            <person name="Paulsen I."/>
            <person name="Zhang H."/>
            <person name="Bastida-Corcuera F.D."/>
            <person name="Simoes-Barbosa A."/>
            <person name="Brown M.T."/>
            <person name="Hayes R.D."/>
            <person name="Mukherjee M."/>
            <person name="Okumura C.Y."/>
            <person name="Schneider R."/>
            <person name="Smith A.J."/>
            <person name="Vanacova S."/>
            <person name="Villalvazo M."/>
            <person name="Haas B.J."/>
            <person name="Pertea M."/>
            <person name="Feldblyum T.V."/>
            <person name="Utterback T.R."/>
            <person name="Shu C.L."/>
            <person name="Osoegawa K."/>
            <person name="de Jong P.J."/>
            <person name="Hrdy I."/>
            <person name="Horvathova L."/>
            <person name="Zubacova Z."/>
            <person name="Dolezal P."/>
            <person name="Malik S.B."/>
            <person name="Logsdon J.M. Jr."/>
            <person name="Henze K."/>
            <person name="Gupta A."/>
            <person name="Wang C.C."/>
            <person name="Dunne R.L."/>
            <person name="Upcroft J.A."/>
            <person name="Upcroft P."/>
            <person name="White O."/>
            <person name="Salzberg S.L."/>
            <person name="Tang P."/>
            <person name="Chiu C.-H."/>
            <person name="Lee Y.-S."/>
            <person name="Embley T.M."/>
            <person name="Coombs G.H."/>
            <person name="Mottram J.C."/>
            <person name="Tachezy J."/>
            <person name="Fraser-Liggett C.M."/>
            <person name="Johnson P.J."/>
        </authorList>
    </citation>
    <scope>NUCLEOTIDE SEQUENCE [LARGE SCALE GENOMIC DNA]</scope>
    <source>
        <strain evidence="4">G3</strain>
    </source>
</reference>
<dbReference type="InParanoid" id="A2G7J6"/>
<feature type="transmembrane region" description="Helical" evidence="2">
    <location>
        <begin position="264"/>
        <end position="283"/>
    </location>
</feature>
<gene>
    <name evidence="4" type="ORF">TVAG_020810</name>
</gene>
<dbReference type="SMR" id="A2G7J6"/>
<dbReference type="VEuPathDB" id="TrichDB:TVAG_020810"/>
<dbReference type="InterPro" id="IPR029787">
    <property type="entry name" value="Nucleotide_cyclase"/>
</dbReference>
<keyword evidence="2" id="KW-1133">Transmembrane helix</keyword>
<reference evidence="4" key="1">
    <citation type="submission" date="2006-10" db="EMBL/GenBank/DDBJ databases">
        <authorList>
            <person name="Amadeo P."/>
            <person name="Zhao Q."/>
            <person name="Wortman J."/>
            <person name="Fraser-Liggett C."/>
            <person name="Carlton J."/>
        </authorList>
    </citation>
    <scope>NUCLEOTIDE SEQUENCE</scope>
    <source>
        <strain evidence="4">G3</strain>
    </source>
</reference>
<name>A2G7J6_TRIV3</name>
<dbReference type="VEuPathDB" id="TrichDB:TVAGG3_0773830"/>
<dbReference type="GO" id="GO:0009190">
    <property type="term" value="P:cyclic nucleotide biosynthetic process"/>
    <property type="evidence" value="ECO:0007669"/>
    <property type="project" value="InterPro"/>
</dbReference>
<dbReference type="GO" id="GO:0035556">
    <property type="term" value="P:intracellular signal transduction"/>
    <property type="evidence" value="ECO:0007669"/>
    <property type="project" value="InterPro"/>
</dbReference>
<feature type="coiled-coil region" evidence="1">
    <location>
        <begin position="706"/>
        <end position="733"/>
    </location>
</feature>
<feature type="domain" description="Guanylate cyclase" evidence="3">
    <location>
        <begin position="763"/>
        <end position="914"/>
    </location>
</feature>
<proteinExistence type="predicted"/>
<accession>A2G7J6</accession>
<evidence type="ECO:0000256" key="2">
    <source>
        <dbReference type="SAM" id="Phobius"/>
    </source>
</evidence>
<dbReference type="Pfam" id="PF00211">
    <property type="entry name" value="Guanylate_cyc"/>
    <property type="match status" value="1"/>
</dbReference>
<evidence type="ECO:0000256" key="1">
    <source>
        <dbReference type="SAM" id="Coils"/>
    </source>
</evidence>
<dbReference type="SUPFAM" id="SSF55073">
    <property type="entry name" value="Nucleotide cyclase"/>
    <property type="match status" value="1"/>
</dbReference>
<feature type="transmembrane region" description="Helical" evidence="2">
    <location>
        <begin position="521"/>
        <end position="549"/>
    </location>
</feature>
<dbReference type="InterPro" id="IPR001054">
    <property type="entry name" value="A/G_cyclase"/>
</dbReference>
<organism evidence="4 5">
    <name type="scientific">Trichomonas vaginalis (strain ATCC PRA-98 / G3)</name>
    <dbReference type="NCBI Taxonomy" id="412133"/>
    <lineage>
        <taxon>Eukaryota</taxon>
        <taxon>Metamonada</taxon>
        <taxon>Parabasalia</taxon>
        <taxon>Trichomonadida</taxon>
        <taxon>Trichomonadidae</taxon>
        <taxon>Trichomonas</taxon>
    </lineage>
</organism>
<dbReference type="EMBL" id="DS114554">
    <property type="protein sequence ID" value="EAX86871.1"/>
    <property type="molecule type" value="Genomic_DNA"/>
</dbReference>
<dbReference type="Proteomes" id="UP000001542">
    <property type="component" value="Unassembled WGS sequence"/>
</dbReference>
<evidence type="ECO:0000313" key="5">
    <source>
        <dbReference type="Proteomes" id="UP000001542"/>
    </source>
</evidence>
<dbReference type="SUPFAM" id="SSF55785">
    <property type="entry name" value="PYP-like sensor domain (PAS domain)"/>
    <property type="match status" value="1"/>
</dbReference>
<protein>
    <recommendedName>
        <fullName evidence="3">Guanylate cyclase domain-containing protein</fullName>
    </recommendedName>
</protein>
<dbReference type="AlphaFoldDB" id="A2G7J6"/>
<feature type="transmembrane region" description="Helical" evidence="2">
    <location>
        <begin position="95"/>
        <end position="115"/>
    </location>
</feature>
<keyword evidence="5" id="KW-1185">Reference proteome</keyword>
<evidence type="ECO:0000313" key="4">
    <source>
        <dbReference type="EMBL" id="EAX86871.1"/>
    </source>
</evidence>
<keyword evidence="1" id="KW-0175">Coiled coil</keyword>
<keyword evidence="2" id="KW-0812">Transmembrane</keyword>
<dbReference type="InterPro" id="IPR035965">
    <property type="entry name" value="PAS-like_dom_sf"/>
</dbReference>
<dbReference type="Gene3D" id="3.30.70.1230">
    <property type="entry name" value="Nucleotide cyclase"/>
    <property type="match status" value="1"/>
</dbReference>
<feature type="transmembrane region" description="Helical" evidence="2">
    <location>
        <begin position="379"/>
        <end position="399"/>
    </location>
</feature>
<sequence>MADYAVDGNPMSSDLLNIYSDYLMKYDGDFVTREKLTAKDKTKYLLIKKSSKDEGSLKLNNPQEEQKDEFENTYNLYHQKAIDILPIYPVIYMKIISTILVVMLIFPIYSTALYIRSSKFVPSDYFQNTNSPSFFKITMSLENINMFFESFNETLITKNSSLNIVNKISYRSIEEYLNTFTCPIDEKPIVAGAMNQSKSFLEYYYDIMSNRLIFYSDDENGWHSLRETHCRLHTFTQLLEPVINRYFNCAKLIVNEKNSVNIKASLGVSVFFLLWLLFFVTFIPKRYLKKIITVLKGIEVATLEEFRSNLFITLNTLMSPRRNNPSTEQFEVDNDGALELEELEVYENNHRNETVDINQLDTQQPFSVGFFDPARHYTYYVYTVLIFIVKYGTAFFVFWGMNIRKISIVGDSIMFQDRMDHFSALFIEIDALMSNVTGVNDEFIIIPQKTFLHEEYTYSDNMKQIFDNWNRFVDEYCGNYSFSNSKVFIKNILEDSMKELDQVVLEQYKRLDLVSIKYFDFTYWVVSCILICIFILMSFRFIAFMYIMMSNARHIAIIIHSKYSPTVSNLVTALTPQFKSNKKMNLVHLCETVVSQMRDPVIFFDAELVITGCNQQASADLGYRVDDLQGCFLENVLEERRNRPFYEFVCSMFTPLGVCCKRYINVFARSNDMSLIEYNAMLMPILDNNSVYRINGRGELTHFALLMRNQNEINAMKNELTQLENHVNMQLRRLVPHFIAKKMIDGTIQNSTTVERCAFLVATTRTYNEYISDEDKIVASEDITELFMSHIDKIIPNYKDIIRIRTLNGVFFFVCGFYQQRDDKENLNTLFNFTKDIAKSITSSIDSYNVPILLSFVIKCGGPAHVFLSGISKTLYDIYSETMIEAFEISDVVPCGKVMITSEEYDVLDDRSEFVKYNPDREVKYELYVNHGFIGIE</sequence>